<sequence length="351" mass="37885">MPALVAASPASHVPSRPEAEREQLEARQTIARWIADGVSASPPAYVRYLANAIARATRLLCEAGSSEGSSAAVASSVSLCPAQAHYPLAVDENFQKDKKEIELRVSEIESEPLASSRTRDMGWHRLSGCERDKASVQVGQKVPICSLAEATNQQDRHGCQSVKIVKRHEQRERLRHTNLAGNNCVSRRAAVPEQKISASVKISIAHGDPEEKRTTRLGPKRAPSPQSNPPVSRHSTEAREHQGGLGLSLLGEAVSYAFCEATPTEELEQLCSAVCDLVPIVLTHVIKIELQQQEHQGKAGSHGTASRMLASNSASGHSDWKASMLGDLDDASGVDARFPDRPTVKHETKSA</sequence>
<name>A0A2A9MQR8_BESBE</name>
<dbReference type="Proteomes" id="UP000224006">
    <property type="component" value="Chromosome I"/>
</dbReference>
<feature type="region of interest" description="Disordered" evidence="1">
    <location>
        <begin position="1"/>
        <end position="22"/>
    </location>
</feature>
<protein>
    <submittedName>
        <fullName evidence="2">Uncharacterized protein</fullName>
    </submittedName>
</protein>
<dbReference type="EMBL" id="NWUJ01000001">
    <property type="protein sequence ID" value="PFH38480.1"/>
    <property type="molecule type" value="Genomic_DNA"/>
</dbReference>
<dbReference type="OrthoDB" id="10681195at2759"/>
<gene>
    <name evidence="2" type="ORF">BESB_008220</name>
</gene>
<dbReference type="RefSeq" id="XP_029222489.1">
    <property type="nucleotide sequence ID" value="XM_029359576.1"/>
</dbReference>
<dbReference type="KEGG" id="bbes:BESB_008220"/>
<feature type="region of interest" description="Disordered" evidence="1">
    <location>
        <begin position="201"/>
        <end position="242"/>
    </location>
</feature>
<feature type="compositionally biased region" description="Basic and acidic residues" evidence="1">
    <location>
        <begin position="337"/>
        <end position="351"/>
    </location>
</feature>
<feature type="region of interest" description="Disordered" evidence="1">
    <location>
        <begin position="295"/>
        <end position="351"/>
    </location>
</feature>
<proteinExistence type="predicted"/>
<dbReference type="AlphaFoldDB" id="A0A2A9MQR8"/>
<evidence type="ECO:0000313" key="2">
    <source>
        <dbReference type="EMBL" id="PFH38480.1"/>
    </source>
</evidence>
<comment type="caution">
    <text evidence="2">The sequence shown here is derived from an EMBL/GenBank/DDBJ whole genome shotgun (WGS) entry which is preliminary data.</text>
</comment>
<accession>A0A2A9MQR8</accession>
<keyword evidence="3" id="KW-1185">Reference proteome</keyword>
<evidence type="ECO:0000313" key="3">
    <source>
        <dbReference type="Proteomes" id="UP000224006"/>
    </source>
</evidence>
<dbReference type="GeneID" id="40305884"/>
<dbReference type="VEuPathDB" id="ToxoDB:BESB_008220"/>
<evidence type="ECO:0000256" key="1">
    <source>
        <dbReference type="SAM" id="MobiDB-lite"/>
    </source>
</evidence>
<reference evidence="2 3" key="1">
    <citation type="submission" date="2017-09" db="EMBL/GenBank/DDBJ databases">
        <title>Genome sequencing of Besnoitia besnoiti strain Bb-Ger1.</title>
        <authorList>
            <person name="Schares G."/>
            <person name="Venepally P."/>
            <person name="Lorenzi H.A."/>
        </authorList>
    </citation>
    <scope>NUCLEOTIDE SEQUENCE [LARGE SCALE GENOMIC DNA]</scope>
    <source>
        <strain evidence="2 3">Bb-Ger1</strain>
    </source>
</reference>
<organism evidence="2 3">
    <name type="scientific">Besnoitia besnoiti</name>
    <name type="common">Apicomplexan protozoan</name>
    <dbReference type="NCBI Taxonomy" id="94643"/>
    <lineage>
        <taxon>Eukaryota</taxon>
        <taxon>Sar</taxon>
        <taxon>Alveolata</taxon>
        <taxon>Apicomplexa</taxon>
        <taxon>Conoidasida</taxon>
        <taxon>Coccidia</taxon>
        <taxon>Eucoccidiorida</taxon>
        <taxon>Eimeriorina</taxon>
        <taxon>Sarcocystidae</taxon>
        <taxon>Besnoitia</taxon>
    </lineage>
</organism>